<dbReference type="InterPro" id="IPR009003">
    <property type="entry name" value="Peptidase_S1_PA"/>
</dbReference>
<dbReference type="EMBL" id="CP001013">
    <property type="protein sequence ID" value="ACB35544.1"/>
    <property type="molecule type" value="Genomic_DNA"/>
</dbReference>
<reference evidence="2 3" key="1">
    <citation type="submission" date="2008-03" db="EMBL/GenBank/DDBJ databases">
        <title>Complete sequence of Leptothrix cholodnii SP-6.</title>
        <authorList>
            <consortium name="US DOE Joint Genome Institute"/>
            <person name="Copeland A."/>
            <person name="Lucas S."/>
            <person name="Lapidus A."/>
            <person name="Glavina del Rio T."/>
            <person name="Dalin E."/>
            <person name="Tice H."/>
            <person name="Bruce D."/>
            <person name="Goodwin L."/>
            <person name="Pitluck S."/>
            <person name="Chertkov O."/>
            <person name="Brettin T."/>
            <person name="Detter J.C."/>
            <person name="Han C."/>
            <person name="Kuske C.R."/>
            <person name="Schmutz J."/>
            <person name="Larimer F."/>
            <person name="Land M."/>
            <person name="Hauser L."/>
            <person name="Kyrpides N."/>
            <person name="Lykidis A."/>
            <person name="Emerson D."/>
            <person name="Richardson P."/>
        </authorList>
    </citation>
    <scope>NUCLEOTIDE SEQUENCE [LARGE SCALE GENOMIC DNA]</scope>
    <source>
        <strain evidence="3">ATCC 51168 / LMG 8142 / SP-6</strain>
    </source>
</reference>
<protein>
    <submittedName>
        <fullName evidence="2">NTPase (NACHT family)-like protein</fullName>
    </submittedName>
</protein>
<dbReference type="eggNOG" id="COG5635">
    <property type="taxonomic scope" value="Bacteria"/>
</dbReference>
<name>B1Y291_LEPCP</name>
<dbReference type="HOGENOM" id="CLU_258762_0_0_4"/>
<dbReference type="SUPFAM" id="SSF50494">
    <property type="entry name" value="Trypsin-like serine proteases"/>
    <property type="match status" value="1"/>
</dbReference>
<dbReference type="InterPro" id="IPR027417">
    <property type="entry name" value="P-loop_NTPase"/>
</dbReference>
<proteinExistence type="predicted"/>
<dbReference type="Gene3D" id="3.40.50.300">
    <property type="entry name" value="P-loop containing nucleotide triphosphate hydrolases"/>
    <property type="match status" value="1"/>
</dbReference>
<evidence type="ECO:0000259" key="1">
    <source>
        <dbReference type="Pfam" id="PF05729"/>
    </source>
</evidence>
<dbReference type="InterPro" id="IPR007111">
    <property type="entry name" value="NACHT_NTPase"/>
</dbReference>
<feature type="domain" description="NACHT" evidence="1">
    <location>
        <begin position="332"/>
        <end position="461"/>
    </location>
</feature>
<keyword evidence="3" id="KW-1185">Reference proteome</keyword>
<accession>B1Y291</accession>
<dbReference type="STRING" id="395495.Lcho_3286"/>
<dbReference type="KEGG" id="lch:Lcho_3286"/>
<gene>
    <name evidence="2" type="ordered locus">Lcho_3286</name>
</gene>
<organism evidence="2 3">
    <name type="scientific">Leptothrix cholodnii (strain ATCC 51168 / LMG 8142 / SP-6)</name>
    <name type="common">Leptothrix discophora (strain SP-6)</name>
    <dbReference type="NCBI Taxonomy" id="395495"/>
    <lineage>
        <taxon>Bacteria</taxon>
        <taxon>Pseudomonadati</taxon>
        <taxon>Pseudomonadota</taxon>
        <taxon>Betaproteobacteria</taxon>
        <taxon>Burkholderiales</taxon>
        <taxon>Sphaerotilaceae</taxon>
        <taxon>Leptothrix</taxon>
    </lineage>
</organism>
<evidence type="ECO:0000313" key="3">
    <source>
        <dbReference type="Proteomes" id="UP000001693"/>
    </source>
</evidence>
<evidence type="ECO:0000313" key="2">
    <source>
        <dbReference type="EMBL" id="ACB35544.1"/>
    </source>
</evidence>
<dbReference type="eggNOG" id="COG0265">
    <property type="taxonomic scope" value="Bacteria"/>
</dbReference>
<dbReference type="Pfam" id="PF05729">
    <property type="entry name" value="NACHT"/>
    <property type="match status" value="1"/>
</dbReference>
<dbReference type="Proteomes" id="UP000001693">
    <property type="component" value="Chromosome"/>
</dbReference>
<dbReference type="OrthoDB" id="4393730at2"/>
<dbReference type="RefSeq" id="WP_012348291.1">
    <property type="nucleotide sequence ID" value="NC_010524.1"/>
</dbReference>
<dbReference type="SUPFAM" id="SSF52540">
    <property type="entry name" value="P-loop containing nucleoside triphosphate hydrolases"/>
    <property type="match status" value="1"/>
</dbReference>
<sequence>MDWHRIVELHGPTNGSHGSGYLLAPGLVLTARHVADGLATMRLRLLEADADGLPAGVGAWQSARVVWCGSGGTDLALLVPADAAAVFRTPPGGVTLGRLDSRSRAPVRVDALGFPRAVATATHSDTLHVEAWVDPLTAVRAAVLQLQVTSSRPADAQGWRGMSGAAVFAADRLVGVVEAVPAALDDHTLRAVPVHPLLDDAEAVQWLRAAGVATAFPQVDADYVSRLPRAGDWRGLRETYTRAVVTTLCRVDHVGYAVGGAAARRIPALAAYAAQRFVPGGAASGDAGTDAFMGSVLTLIFGGLGQRFDLTGRGLLGAEWLAQLPRGVIVAEGGAGKSTVLRQMLARASGGAALRVPVWVSLARLPQGGALSVPRFITHLVAQARDELGLVDVTPAFFEALAQEGQLVIALDALDECGSLARRQQVRELIVELARQWPGCTLFVSSRPDALRDTPLPLPEAGADPAAPDRFYPFGLAPFGPDDIVPFMASAFDDGARLGQDIAHRTGIEALIRTPLTLTLVGLVARSNKGLPANRTQLFARCLDTVCETWEDTKGAAADGLLPAQRLDVLRWLGWTAQRAGGDELDAPTALAAIGQSDDAPNLGRARTVLDGLARRNLLLRAETGSGASTAVRSLRFAHPQFREYLAGAHLAEHFMRDAGAVVPAMAPHWLDTTWLDVLRFATATLDDQPSGRDAFLRAVLDAPDPWRDLLHRPEFLAVRLLARLRQADAAIVADVVDTLAHVALHEPALRNDAAQALLDLGHHPAATPVLERLARGEGVAQVFEAVDADDDHRNERWHWRLGAVAALGTLPDRPVTALRALEGLPACGAAAQREWWATRHRIGDTAAALAGLEQLFVTRDDDRDAAALAATLDELQAGAHFDRWLAQALAADPAPGVRLAQLGLERGVLPAQSPQWPALFERAAALLAQNDPVDDGAPPFVSEACYLALGQPALLALPAAQALLIEALRHRSLVWYVGPHLLDAWPALAAPAVAAMGDYVADTSDPVLRSRAMGSRLRIVIGALCRLGDDMLAVPVLQRLVERLPVSPYDWQDVARSLLQRGVHEPVHTRLRQRIVLPAGVDDRHPDDASQPRAQTWWLAWQLDAGATRAWLEAMFRSSADPVADARHLMTIWRVSGIERVAGAWFALIADESKADAAAGRSPDGMPGWRFLHTLTTCEHDTAYSDLARHVLYGSVFDDQPEPRPPPPTLAQLQRRFAQAIERDHAPREGRDTRDVGRHLDIDDVRGLGQMLGQIAKLADVATALALADTWLHDALADAAEPLEARADRLFERLQAIGPTGLRAPQWRDLVADLARRLEPAQRIDLIGWLRANA</sequence>